<organism evidence="1 2">
    <name type="scientific">Nocardioides marmoriginsengisoli</name>
    <dbReference type="NCBI Taxonomy" id="661483"/>
    <lineage>
        <taxon>Bacteria</taxon>
        <taxon>Bacillati</taxon>
        <taxon>Actinomycetota</taxon>
        <taxon>Actinomycetes</taxon>
        <taxon>Propionibacteriales</taxon>
        <taxon>Nocardioidaceae</taxon>
        <taxon>Nocardioides</taxon>
    </lineage>
</organism>
<dbReference type="RefSeq" id="WP_123226973.1">
    <property type="nucleotide sequence ID" value="NZ_RJSE01000005.1"/>
</dbReference>
<dbReference type="Proteomes" id="UP000267128">
    <property type="component" value="Unassembled WGS sequence"/>
</dbReference>
<keyword evidence="2" id="KW-1185">Reference proteome</keyword>
<comment type="caution">
    <text evidence="1">The sequence shown here is derived from an EMBL/GenBank/DDBJ whole genome shotgun (WGS) entry which is preliminary data.</text>
</comment>
<dbReference type="OrthoDB" id="9989374at2"/>
<gene>
    <name evidence="1" type="ORF">EFK50_07685</name>
</gene>
<accession>A0A3N0CMV4</accession>
<dbReference type="AlphaFoldDB" id="A0A3N0CMV4"/>
<protein>
    <submittedName>
        <fullName evidence="1">Uncharacterized protein</fullName>
    </submittedName>
</protein>
<evidence type="ECO:0000313" key="1">
    <source>
        <dbReference type="EMBL" id="RNL64396.1"/>
    </source>
</evidence>
<evidence type="ECO:0000313" key="2">
    <source>
        <dbReference type="Proteomes" id="UP000267128"/>
    </source>
</evidence>
<reference evidence="1 2" key="1">
    <citation type="submission" date="2018-11" db="EMBL/GenBank/DDBJ databases">
        <authorList>
            <person name="Li F."/>
        </authorList>
    </citation>
    <scope>NUCLEOTIDE SEQUENCE [LARGE SCALE GENOMIC DNA]</scope>
    <source>
        <strain evidence="1 2">Gsoil 097</strain>
    </source>
</reference>
<proteinExistence type="predicted"/>
<dbReference type="EMBL" id="RJSE01000005">
    <property type="protein sequence ID" value="RNL64396.1"/>
    <property type="molecule type" value="Genomic_DNA"/>
</dbReference>
<name>A0A3N0CMV4_9ACTN</name>
<sequence length="170" mass="19384">MSGHEWTVILQGDWYLPHLVNMLNEYKGNSEQTLCRDEMVQQIQAQVTSVGGDYKTAHPLVVIDPEDREQVERLREAASRWADRVPYANMREDGDLTHLDAMQAALREFADPKPSACTEEPRDLAARIVDRDGDVWARADNRWGCLTTQSKPQTWRDLVNVCGPLHEVTP</sequence>